<accession>A0A6A5YDI4</accession>
<evidence type="ECO:0000313" key="4">
    <source>
        <dbReference type="Proteomes" id="UP000799770"/>
    </source>
</evidence>
<proteinExistence type="predicted"/>
<reference evidence="3" key="1">
    <citation type="journal article" date="2020" name="Stud. Mycol.">
        <title>101 Dothideomycetes genomes: a test case for predicting lifestyles and emergence of pathogens.</title>
        <authorList>
            <person name="Haridas S."/>
            <person name="Albert R."/>
            <person name="Binder M."/>
            <person name="Bloem J."/>
            <person name="Labutti K."/>
            <person name="Salamov A."/>
            <person name="Andreopoulos B."/>
            <person name="Baker S."/>
            <person name="Barry K."/>
            <person name="Bills G."/>
            <person name="Bluhm B."/>
            <person name="Cannon C."/>
            <person name="Castanera R."/>
            <person name="Culley D."/>
            <person name="Daum C."/>
            <person name="Ezra D."/>
            <person name="Gonzalez J."/>
            <person name="Henrissat B."/>
            <person name="Kuo A."/>
            <person name="Liang C."/>
            <person name="Lipzen A."/>
            <person name="Lutzoni F."/>
            <person name="Magnuson J."/>
            <person name="Mondo S."/>
            <person name="Nolan M."/>
            <person name="Ohm R."/>
            <person name="Pangilinan J."/>
            <person name="Park H.-J."/>
            <person name="Ramirez L."/>
            <person name="Alfaro M."/>
            <person name="Sun H."/>
            <person name="Tritt A."/>
            <person name="Yoshinaga Y."/>
            <person name="Zwiers L.-H."/>
            <person name="Turgeon B."/>
            <person name="Goodwin S."/>
            <person name="Spatafora J."/>
            <person name="Crous P."/>
            <person name="Grigoriev I."/>
        </authorList>
    </citation>
    <scope>NUCLEOTIDE SEQUENCE</scope>
    <source>
        <strain evidence="3">CBS 627.86</strain>
    </source>
</reference>
<feature type="region of interest" description="Disordered" evidence="2">
    <location>
        <begin position="166"/>
        <end position="195"/>
    </location>
</feature>
<evidence type="ECO:0000256" key="1">
    <source>
        <dbReference type="SAM" id="Coils"/>
    </source>
</evidence>
<feature type="coiled-coil region" evidence="1">
    <location>
        <begin position="119"/>
        <end position="146"/>
    </location>
</feature>
<feature type="compositionally biased region" description="Basic and acidic residues" evidence="2">
    <location>
        <begin position="49"/>
        <end position="71"/>
    </location>
</feature>
<gene>
    <name evidence="3" type="ORF">BDV96DRAFT_376991</name>
</gene>
<feature type="compositionally biased region" description="Basic and acidic residues" evidence="2">
    <location>
        <begin position="87"/>
        <end position="98"/>
    </location>
</feature>
<protein>
    <submittedName>
        <fullName evidence="3">Uncharacterized protein</fullName>
    </submittedName>
</protein>
<name>A0A6A5YDI4_9PLEO</name>
<dbReference type="AlphaFoldDB" id="A0A6A5YDI4"/>
<feature type="compositionally biased region" description="Low complexity" evidence="2">
    <location>
        <begin position="38"/>
        <end position="47"/>
    </location>
</feature>
<feature type="compositionally biased region" description="Basic and acidic residues" evidence="2">
    <location>
        <begin position="1"/>
        <end position="10"/>
    </location>
</feature>
<dbReference type="Proteomes" id="UP000799770">
    <property type="component" value="Unassembled WGS sequence"/>
</dbReference>
<evidence type="ECO:0000256" key="2">
    <source>
        <dbReference type="SAM" id="MobiDB-lite"/>
    </source>
</evidence>
<organism evidence="3 4">
    <name type="scientific">Lophiotrema nucula</name>
    <dbReference type="NCBI Taxonomy" id="690887"/>
    <lineage>
        <taxon>Eukaryota</taxon>
        <taxon>Fungi</taxon>
        <taxon>Dikarya</taxon>
        <taxon>Ascomycota</taxon>
        <taxon>Pezizomycotina</taxon>
        <taxon>Dothideomycetes</taxon>
        <taxon>Pleosporomycetidae</taxon>
        <taxon>Pleosporales</taxon>
        <taxon>Lophiotremataceae</taxon>
        <taxon>Lophiotrema</taxon>
    </lineage>
</organism>
<sequence length="535" mass="61550">MTGEKERKSSDLSARLKRPLNKTSRPAKAPSPSRISTPPKAALASSSKPKKDEVHRRKNPFHEMLLHKSGKEPSSSIPSIQDENEDGHDQDPHSERQHTRNTSIESIKSITESRVADHVAELERALAVARAEQDALREELDKVRQHGVVYRETIEDYRRQLNDAYHHNHSHGSRSESPIIEYEEEVEPHRRRSRQREELIEQNYELRSKLADLQEQYVAQDAAYRHRLDQQMSTRDSEWSELTVRLHHSEKESQERLQQLLDLKHSISALTRMESQVTDSELAERIDQLYHRVREWVISNFRRTKLDFVNVSKDTLKALGSITSEPASIDSTDRLAFYQSIVSSYIMQLFREPICIGLPETGPLAPIRQLAAYIHDAGSDYREWRRSTIRALEKSIAKQQLQAEKERVLHNLVGEIRDLLFDLTSVNLSQPAQASLFGILLTAADLQQALLLQKAQYKVEFFRNFRNEEGEGHRTAFDPAQMENINAEMDEDDVFKEKTLSFCVFPCLEKFGDEVGENSQVRNVLLKARVCCGVG</sequence>
<feature type="compositionally biased region" description="Polar residues" evidence="2">
    <location>
        <begin position="72"/>
        <end position="81"/>
    </location>
</feature>
<feature type="region of interest" description="Disordered" evidence="2">
    <location>
        <begin position="1"/>
        <end position="109"/>
    </location>
</feature>
<dbReference type="EMBL" id="ML977384">
    <property type="protein sequence ID" value="KAF2105332.1"/>
    <property type="molecule type" value="Genomic_DNA"/>
</dbReference>
<evidence type="ECO:0000313" key="3">
    <source>
        <dbReference type="EMBL" id="KAF2105332.1"/>
    </source>
</evidence>
<keyword evidence="1" id="KW-0175">Coiled coil</keyword>
<keyword evidence="4" id="KW-1185">Reference proteome</keyword>
<dbReference type="OrthoDB" id="5328813at2759"/>